<comment type="catalytic activity">
    <reaction evidence="7">
        <text>L-threonyl-[protein] + ATP = O-phospho-L-threonyl-[protein] + ADP + H(+)</text>
        <dbReference type="Rhea" id="RHEA:46608"/>
        <dbReference type="Rhea" id="RHEA-COMP:11060"/>
        <dbReference type="Rhea" id="RHEA-COMP:11605"/>
        <dbReference type="ChEBI" id="CHEBI:15378"/>
        <dbReference type="ChEBI" id="CHEBI:30013"/>
        <dbReference type="ChEBI" id="CHEBI:30616"/>
        <dbReference type="ChEBI" id="CHEBI:61977"/>
        <dbReference type="ChEBI" id="CHEBI:456216"/>
        <dbReference type="EC" id="2.7.11.1"/>
    </reaction>
</comment>
<dbReference type="GO" id="GO:0005634">
    <property type="term" value="C:nucleus"/>
    <property type="evidence" value="ECO:0007669"/>
    <property type="project" value="TreeGrafter"/>
</dbReference>
<protein>
    <recommendedName>
        <fullName evidence="2">non-specific serine/threonine protein kinase</fullName>
        <ecNumber evidence="2">2.7.11.1</ecNumber>
    </recommendedName>
</protein>
<comment type="catalytic activity">
    <reaction evidence="8">
        <text>L-seryl-[protein] + ATP = O-phospho-L-seryl-[protein] + ADP + H(+)</text>
        <dbReference type="Rhea" id="RHEA:17989"/>
        <dbReference type="Rhea" id="RHEA-COMP:9863"/>
        <dbReference type="Rhea" id="RHEA-COMP:11604"/>
        <dbReference type="ChEBI" id="CHEBI:15378"/>
        <dbReference type="ChEBI" id="CHEBI:29999"/>
        <dbReference type="ChEBI" id="CHEBI:30616"/>
        <dbReference type="ChEBI" id="CHEBI:83421"/>
        <dbReference type="ChEBI" id="CHEBI:456216"/>
        <dbReference type="EC" id="2.7.11.1"/>
    </reaction>
</comment>
<evidence type="ECO:0000256" key="6">
    <source>
        <dbReference type="ARBA" id="ARBA00022840"/>
    </source>
</evidence>
<evidence type="ECO:0000256" key="3">
    <source>
        <dbReference type="ARBA" id="ARBA00022679"/>
    </source>
</evidence>
<keyword evidence="5 10" id="KW-0418">Kinase</keyword>
<feature type="region of interest" description="Disordered" evidence="9">
    <location>
        <begin position="1"/>
        <end position="69"/>
    </location>
</feature>
<evidence type="ECO:0000256" key="2">
    <source>
        <dbReference type="ARBA" id="ARBA00012513"/>
    </source>
</evidence>
<dbReference type="GO" id="GO:0005524">
    <property type="term" value="F:ATP binding"/>
    <property type="evidence" value="ECO:0007669"/>
    <property type="project" value="UniProtKB-KW"/>
</dbReference>
<proteinExistence type="inferred from homology"/>
<comment type="caution">
    <text evidence="10">The sequence shown here is derived from an EMBL/GenBank/DDBJ whole genome shotgun (WGS) entry which is preliminary data.</text>
</comment>
<keyword evidence="3" id="KW-0808">Transferase</keyword>
<sequence>MPEQEAPPSTSTPLAVEQEERSITFLGRPARVVTLGRGSSGAAGERPHKRPRSEGGGEDGDGDAVAGGVRQRVLHVDPATGSAVVAQVAARTLGELMAAAAAAAAAEEAAAAATAAGGVAAAAGDVAAAAGDVAAAVTAGADEPVKAAEVAAVAEEAAGTATAVAVKAAGPAGAEDAAARAAGLDRAASALGRALAVLHDGGQVHGSLSCGTVLLRDSDGAVVLTDFRRSRNTGLALDKAQDLAALEAALPAGAAHASAAEALFSKILTAYRSASRQWSATHNKLAEVRSRSGQANKKLKATETKG</sequence>
<evidence type="ECO:0000256" key="8">
    <source>
        <dbReference type="ARBA" id="ARBA00048679"/>
    </source>
</evidence>
<dbReference type="PANTHER" id="PTHR12209:SF0">
    <property type="entry name" value="EKC_KEOPS COMPLEX SUBUNIT TP53RK"/>
    <property type="match status" value="1"/>
</dbReference>
<organism evidence="10 11">
    <name type="scientific">Tetrabaena socialis</name>
    <dbReference type="NCBI Taxonomy" id="47790"/>
    <lineage>
        <taxon>Eukaryota</taxon>
        <taxon>Viridiplantae</taxon>
        <taxon>Chlorophyta</taxon>
        <taxon>core chlorophytes</taxon>
        <taxon>Chlorophyceae</taxon>
        <taxon>CS clade</taxon>
        <taxon>Chlamydomonadales</taxon>
        <taxon>Tetrabaenaceae</taxon>
        <taxon>Tetrabaena</taxon>
    </lineage>
</organism>
<dbReference type="GO" id="GO:0004674">
    <property type="term" value="F:protein serine/threonine kinase activity"/>
    <property type="evidence" value="ECO:0007669"/>
    <property type="project" value="UniProtKB-EC"/>
</dbReference>
<dbReference type="Gene3D" id="1.10.510.10">
    <property type="entry name" value="Transferase(Phosphotransferase) domain 1"/>
    <property type="match status" value="1"/>
</dbReference>
<comment type="similarity">
    <text evidence="1">Belongs to the protein kinase superfamily. BUD32 family.</text>
</comment>
<dbReference type="GO" id="GO:0005829">
    <property type="term" value="C:cytosol"/>
    <property type="evidence" value="ECO:0007669"/>
    <property type="project" value="TreeGrafter"/>
</dbReference>
<dbReference type="OrthoDB" id="3399at2759"/>
<dbReference type="PANTHER" id="PTHR12209">
    <property type="entry name" value="NON-SPECIFIC SERINE/THREONINE PROTEIN KINASE"/>
    <property type="match status" value="1"/>
</dbReference>
<dbReference type="AlphaFoldDB" id="A0A2J7ZKJ8"/>
<dbReference type="EMBL" id="PGGS01001165">
    <property type="protein sequence ID" value="PNH00796.1"/>
    <property type="molecule type" value="Genomic_DNA"/>
</dbReference>
<evidence type="ECO:0000313" key="11">
    <source>
        <dbReference type="Proteomes" id="UP000236333"/>
    </source>
</evidence>
<keyword evidence="11" id="KW-1185">Reference proteome</keyword>
<dbReference type="EC" id="2.7.11.1" evidence="2"/>
<evidence type="ECO:0000256" key="9">
    <source>
        <dbReference type="SAM" id="MobiDB-lite"/>
    </source>
</evidence>
<dbReference type="SUPFAM" id="SSF56112">
    <property type="entry name" value="Protein kinase-like (PK-like)"/>
    <property type="match status" value="1"/>
</dbReference>
<evidence type="ECO:0000256" key="4">
    <source>
        <dbReference type="ARBA" id="ARBA00022741"/>
    </source>
</evidence>
<keyword evidence="4" id="KW-0547">Nucleotide-binding</keyword>
<dbReference type="GO" id="GO:0070525">
    <property type="term" value="P:tRNA threonylcarbamoyladenosine metabolic process"/>
    <property type="evidence" value="ECO:0007669"/>
    <property type="project" value="TreeGrafter"/>
</dbReference>
<gene>
    <name evidence="10" type="ORF">TSOC_013357</name>
</gene>
<dbReference type="InterPro" id="IPR011009">
    <property type="entry name" value="Kinase-like_dom_sf"/>
</dbReference>
<keyword evidence="6" id="KW-0067">ATP-binding</keyword>
<reference evidence="10 11" key="1">
    <citation type="journal article" date="2017" name="Mol. Biol. Evol.">
        <title>The 4-celled Tetrabaena socialis nuclear genome reveals the essential components for genetic control of cell number at the origin of multicellularity in the volvocine lineage.</title>
        <authorList>
            <person name="Featherston J."/>
            <person name="Arakaki Y."/>
            <person name="Hanschen E.R."/>
            <person name="Ferris P.J."/>
            <person name="Michod R.E."/>
            <person name="Olson B.J.S.C."/>
            <person name="Nozaki H."/>
            <person name="Durand P.M."/>
        </authorList>
    </citation>
    <scope>NUCLEOTIDE SEQUENCE [LARGE SCALE GENOMIC DNA]</scope>
    <source>
        <strain evidence="10 11">NIES-571</strain>
    </source>
</reference>
<evidence type="ECO:0000256" key="5">
    <source>
        <dbReference type="ARBA" id="ARBA00022777"/>
    </source>
</evidence>
<dbReference type="GO" id="GO:0000408">
    <property type="term" value="C:EKC/KEOPS complex"/>
    <property type="evidence" value="ECO:0007669"/>
    <property type="project" value="TreeGrafter"/>
</dbReference>
<dbReference type="Proteomes" id="UP000236333">
    <property type="component" value="Unassembled WGS sequence"/>
</dbReference>
<accession>A0A2J7ZKJ8</accession>
<evidence type="ECO:0000256" key="7">
    <source>
        <dbReference type="ARBA" id="ARBA00047899"/>
    </source>
</evidence>
<evidence type="ECO:0000313" key="10">
    <source>
        <dbReference type="EMBL" id="PNH00796.1"/>
    </source>
</evidence>
<name>A0A2J7ZKJ8_9CHLO</name>
<evidence type="ECO:0000256" key="1">
    <source>
        <dbReference type="ARBA" id="ARBA00010630"/>
    </source>
</evidence>